<protein>
    <submittedName>
        <fullName evidence="2">Uncharacterized protein</fullName>
    </submittedName>
</protein>
<keyword evidence="1" id="KW-0175">Coiled coil</keyword>
<feature type="coiled-coil region" evidence="1">
    <location>
        <begin position="164"/>
        <end position="191"/>
    </location>
</feature>
<evidence type="ECO:0000313" key="2">
    <source>
        <dbReference type="EMBL" id="QYS89685.1"/>
    </source>
</evidence>
<sequence length="244" mass="27119">MTTTNKNSTSETGHAKNIANFGAAIQILQEMGALYNPSNPQLGIDKLLEIKQEVEATILGLNTKIPAYKNAVAAREIAMEPVSKLTTRINNFVKSIAISQPDKENIQTLVKKIRGDVKAKKVNPETAETKTISTLQQSFDSRIANLSVLIEQLNIHPEFAPNEEELKTQNLKTLQQQLDALSKNVNTTANALITARMDRNKILYTNPDNALKTIKEVKAYVKSLGEAAQPYYKALVKLQFREQD</sequence>
<dbReference type="EMBL" id="CP067378">
    <property type="protein sequence ID" value="QYS89685.1"/>
    <property type="molecule type" value="Genomic_DNA"/>
</dbReference>
<name>A0A8G0P580_9FLAO</name>
<reference evidence="2" key="1">
    <citation type="submission" date="2020-12" db="EMBL/GenBank/DDBJ databases">
        <title>Genome sequencing of genetic groups of Flavobacterium columnare.</title>
        <authorList>
            <person name="Waldbieser G.C."/>
            <person name="Griffin M.J."/>
            <person name="LaFrentz B.R."/>
        </authorList>
    </citation>
    <scope>NUCLEOTIDE SEQUENCE</scope>
    <source>
        <strain evidence="2">90-106</strain>
    </source>
</reference>
<accession>A0A8G0P580</accession>
<dbReference type="KEGG" id="fdv:JJC05_05395"/>
<organism evidence="2">
    <name type="scientific">Flavobacterium columnare</name>
    <dbReference type="NCBI Taxonomy" id="996"/>
    <lineage>
        <taxon>Bacteria</taxon>
        <taxon>Pseudomonadati</taxon>
        <taxon>Bacteroidota</taxon>
        <taxon>Flavobacteriia</taxon>
        <taxon>Flavobacteriales</taxon>
        <taxon>Flavobacteriaceae</taxon>
        <taxon>Flavobacterium</taxon>
    </lineage>
</organism>
<proteinExistence type="predicted"/>
<dbReference type="AlphaFoldDB" id="A0A8G0P580"/>
<evidence type="ECO:0000256" key="1">
    <source>
        <dbReference type="SAM" id="Coils"/>
    </source>
</evidence>
<dbReference type="Proteomes" id="UP000824721">
    <property type="component" value="Chromosome"/>
</dbReference>
<gene>
    <name evidence="2" type="ORF">JJC05_05395</name>
</gene>